<dbReference type="InterPro" id="IPR041492">
    <property type="entry name" value="HAD_2"/>
</dbReference>
<reference evidence="1" key="1">
    <citation type="submission" date="2020-09" db="EMBL/GenBank/DDBJ databases">
        <title>Genome seq and assembly of Tianweitania sp.</title>
        <authorList>
            <person name="Chhetri G."/>
        </authorList>
    </citation>
    <scope>NUCLEOTIDE SEQUENCE</scope>
    <source>
        <strain evidence="1">Rool2</strain>
    </source>
</reference>
<name>A0A8J6PMU4_9HYPH</name>
<dbReference type="Proteomes" id="UP000643405">
    <property type="component" value="Unassembled WGS sequence"/>
</dbReference>
<proteinExistence type="predicted"/>
<dbReference type="SFLD" id="SFLDG01135">
    <property type="entry name" value="C1.5.6:_HAD__Beta-PGM__Phospha"/>
    <property type="match status" value="1"/>
</dbReference>
<dbReference type="Gene3D" id="1.10.150.240">
    <property type="entry name" value="Putative phosphatase, domain 2"/>
    <property type="match status" value="1"/>
</dbReference>
<dbReference type="InterPro" id="IPR006439">
    <property type="entry name" value="HAD-SF_hydro_IA"/>
</dbReference>
<dbReference type="GO" id="GO:0008967">
    <property type="term" value="F:phosphoglycolate phosphatase activity"/>
    <property type="evidence" value="ECO:0007669"/>
    <property type="project" value="TreeGrafter"/>
</dbReference>
<evidence type="ECO:0000313" key="2">
    <source>
        <dbReference type="Proteomes" id="UP000643405"/>
    </source>
</evidence>
<comment type="caution">
    <text evidence="1">The sequence shown here is derived from an EMBL/GenBank/DDBJ whole genome shotgun (WGS) entry which is preliminary data.</text>
</comment>
<evidence type="ECO:0000313" key="1">
    <source>
        <dbReference type="EMBL" id="MBD0416241.1"/>
    </source>
</evidence>
<dbReference type="InterPro" id="IPR023214">
    <property type="entry name" value="HAD_sf"/>
</dbReference>
<dbReference type="Gene3D" id="3.40.50.1000">
    <property type="entry name" value="HAD superfamily/HAD-like"/>
    <property type="match status" value="1"/>
</dbReference>
<dbReference type="SFLD" id="SFLDG01129">
    <property type="entry name" value="C1.5:_HAD__Beta-PGM__Phosphata"/>
    <property type="match status" value="1"/>
</dbReference>
<dbReference type="EMBL" id="JACVVX010000005">
    <property type="protein sequence ID" value="MBD0416241.1"/>
    <property type="molecule type" value="Genomic_DNA"/>
</dbReference>
<dbReference type="GO" id="GO:0005829">
    <property type="term" value="C:cytosol"/>
    <property type="evidence" value="ECO:0007669"/>
    <property type="project" value="TreeGrafter"/>
</dbReference>
<gene>
    <name evidence="1" type="ORF">ICI42_16425</name>
</gene>
<dbReference type="GO" id="GO:0006281">
    <property type="term" value="P:DNA repair"/>
    <property type="evidence" value="ECO:0007669"/>
    <property type="project" value="TreeGrafter"/>
</dbReference>
<dbReference type="RefSeq" id="WP_188165680.1">
    <property type="nucleotide sequence ID" value="NZ_JACVVX010000005.1"/>
</dbReference>
<dbReference type="PANTHER" id="PTHR43434:SF24">
    <property type="entry name" value="HYDROLASE-RELATED"/>
    <property type="match status" value="1"/>
</dbReference>
<dbReference type="SFLD" id="SFLDS00003">
    <property type="entry name" value="Haloacid_Dehalogenase"/>
    <property type="match status" value="1"/>
</dbReference>
<dbReference type="InterPro" id="IPR050155">
    <property type="entry name" value="HAD-like_hydrolase_sf"/>
</dbReference>
<accession>A0A8J6PMU4</accession>
<sequence>MKLVLFDCDGTLVDSAGIIHDCMVSTFREAGLREPDMAETKGVIGLTLNLAIARLLQRALDPEIEHLTARYKYNFQAHRLLPGFHEPLYDGIAPLLESLARRDDILVGMVTGKSRRGVQSVFATHGFGSQFIAVRTADDCPSKPHPAMVLECCADTGIDPASTIVVGDAIYDMQMARSAGAKALGVAWGYHHAEGLTAAGAHAILHAPADLAAHLGEETRYA</sequence>
<keyword evidence="1" id="KW-0378">Hydrolase</keyword>
<dbReference type="NCBIfam" id="TIGR01549">
    <property type="entry name" value="HAD-SF-IA-v1"/>
    <property type="match status" value="1"/>
</dbReference>
<dbReference type="Pfam" id="PF13419">
    <property type="entry name" value="HAD_2"/>
    <property type="match status" value="1"/>
</dbReference>
<dbReference type="InterPro" id="IPR036412">
    <property type="entry name" value="HAD-like_sf"/>
</dbReference>
<keyword evidence="2" id="KW-1185">Reference proteome</keyword>
<dbReference type="SUPFAM" id="SSF56784">
    <property type="entry name" value="HAD-like"/>
    <property type="match status" value="1"/>
</dbReference>
<dbReference type="AlphaFoldDB" id="A0A8J6PMU4"/>
<organism evidence="1 2">
    <name type="scientific">Oryzicola mucosus</name>
    <dbReference type="NCBI Taxonomy" id="2767425"/>
    <lineage>
        <taxon>Bacteria</taxon>
        <taxon>Pseudomonadati</taxon>
        <taxon>Pseudomonadota</taxon>
        <taxon>Alphaproteobacteria</taxon>
        <taxon>Hyphomicrobiales</taxon>
        <taxon>Phyllobacteriaceae</taxon>
        <taxon>Oryzicola</taxon>
    </lineage>
</organism>
<protein>
    <submittedName>
        <fullName evidence="1">HAD-IA family hydrolase</fullName>
    </submittedName>
</protein>
<dbReference type="InterPro" id="IPR023198">
    <property type="entry name" value="PGP-like_dom2"/>
</dbReference>
<dbReference type="PANTHER" id="PTHR43434">
    <property type="entry name" value="PHOSPHOGLYCOLATE PHOSPHATASE"/>
    <property type="match status" value="1"/>
</dbReference>